<dbReference type="RefSeq" id="WP_344352482.1">
    <property type="nucleotide sequence ID" value="NZ_BAAASM010000062.1"/>
</dbReference>
<accession>A0ABW0WQL5</accession>
<organism evidence="1 2">
    <name type="scientific">Streptomyces nogalater</name>
    <dbReference type="NCBI Taxonomy" id="38314"/>
    <lineage>
        <taxon>Bacteria</taxon>
        <taxon>Bacillati</taxon>
        <taxon>Actinomycetota</taxon>
        <taxon>Actinomycetes</taxon>
        <taxon>Kitasatosporales</taxon>
        <taxon>Streptomycetaceae</taxon>
        <taxon>Streptomyces</taxon>
    </lineage>
</organism>
<dbReference type="Proteomes" id="UP001596065">
    <property type="component" value="Unassembled WGS sequence"/>
</dbReference>
<comment type="caution">
    <text evidence="1">The sequence shown here is derived from an EMBL/GenBank/DDBJ whole genome shotgun (WGS) entry which is preliminary data.</text>
</comment>
<dbReference type="EMBL" id="JBHSOE010000103">
    <property type="protein sequence ID" value="MFC5660555.1"/>
    <property type="molecule type" value="Genomic_DNA"/>
</dbReference>
<name>A0ABW0WQL5_STRNO</name>
<reference evidence="2" key="1">
    <citation type="journal article" date="2019" name="Int. J. Syst. Evol. Microbiol.">
        <title>The Global Catalogue of Microorganisms (GCM) 10K type strain sequencing project: providing services to taxonomists for standard genome sequencing and annotation.</title>
        <authorList>
            <consortium name="The Broad Institute Genomics Platform"/>
            <consortium name="The Broad Institute Genome Sequencing Center for Infectious Disease"/>
            <person name="Wu L."/>
            <person name="Ma J."/>
        </authorList>
    </citation>
    <scope>NUCLEOTIDE SEQUENCE [LARGE SCALE GENOMIC DNA]</scope>
    <source>
        <strain evidence="2">KCTC 5701</strain>
    </source>
</reference>
<sequence>MHGYGPEGRPGDAFERVLLFKNGASAKGGLSLDPEAVIDRKPCKIN</sequence>
<keyword evidence="2" id="KW-1185">Reference proteome</keyword>
<protein>
    <submittedName>
        <fullName evidence="1">Uncharacterized protein</fullName>
    </submittedName>
</protein>
<gene>
    <name evidence="1" type="ORF">ACFP3J_34450</name>
</gene>
<proteinExistence type="predicted"/>
<evidence type="ECO:0000313" key="1">
    <source>
        <dbReference type="EMBL" id="MFC5660555.1"/>
    </source>
</evidence>
<evidence type="ECO:0000313" key="2">
    <source>
        <dbReference type="Proteomes" id="UP001596065"/>
    </source>
</evidence>